<feature type="domain" description="Lipoyl-binding" evidence="12">
    <location>
        <begin position="2"/>
        <end position="77"/>
    </location>
</feature>
<dbReference type="GO" id="GO:0045252">
    <property type="term" value="C:oxoglutarate dehydrogenase complex"/>
    <property type="evidence" value="ECO:0007669"/>
    <property type="project" value="UniProtKB-UniRule"/>
</dbReference>
<dbReference type="EC" id="2.3.1.61" evidence="4 11"/>
<evidence type="ECO:0000259" key="13">
    <source>
        <dbReference type="PROSITE" id="PS51826"/>
    </source>
</evidence>
<dbReference type="PANTHER" id="PTHR43416">
    <property type="entry name" value="DIHYDROLIPOYLLYSINE-RESIDUE SUCCINYLTRANSFERASE COMPONENT OF 2-OXOGLUTARATE DEHYDROGENASE COMPLEX, MITOCHONDRIAL-RELATED"/>
    <property type="match status" value="1"/>
</dbReference>
<keyword evidence="15" id="KW-1185">Reference proteome</keyword>
<dbReference type="FunFam" id="3.30.559.10:FF:000005">
    <property type="entry name" value="Dihydrolipoyllysine-residue succinyltransferase component of 2-oxoglutarate dehydrogenase complex"/>
    <property type="match status" value="1"/>
</dbReference>
<evidence type="ECO:0000256" key="7">
    <source>
        <dbReference type="ARBA" id="ARBA00022679"/>
    </source>
</evidence>
<evidence type="ECO:0000256" key="3">
    <source>
        <dbReference type="ARBA" id="ARBA00007317"/>
    </source>
</evidence>
<dbReference type="SUPFAM" id="SSF52777">
    <property type="entry name" value="CoA-dependent acyltransferases"/>
    <property type="match status" value="1"/>
</dbReference>
<dbReference type="Pfam" id="PF00364">
    <property type="entry name" value="Biotin_lipoyl"/>
    <property type="match status" value="1"/>
</dbReference>
<keyword evidence="7 11" id="KW-0808">Transferase</keyword>
<gene>
    <name evidence="14" type="primary">odhB</name>
    <name evidence="14" type="ORF">L2672_14975</name>
</gene>
<evidence type="ECO:0000259" key="12">
    <source>
        <dbReference type="PROSITE" id="PS50968"/>
    </source>
</evidence>
<comment type="function">
    <text evidence="1 11">E2 component of the 2-oxoglutarate dehydrogenase (OGDH) complex which catalyzes the second step in the conversion of 2-oxoglutarate to succinyl-CoA and CO(2).</text>
</comment>
<dbReference type="Gene3D" id="2.40.50.100">
    <property type="match status" value="1"/>
</dbReference>
<dbReference type="RefSeq" id="WP_248996651.1">
    <property type="nucleotide sequence ID" value="NZ_JAKIKP010000014.1"/>
</dbReference>
<evidence type="ECO:0000256" key="10">
    <source>
        <dbReference type="ARBA" id="ARBA00052761"/>
    </source>
</evidence>
<dbReference type="InterPro" id="IPR006255">
    <property type="entry name" value="SucB"/>
</dbReference>
<feature type="domain" description="Peripheral subunit-binding (PSBD)" evidence="13">
    <location>
        <begin position="107"/>
        <end position="144"/>
    </location>
</feature>
<evidence type="ECO:0000256" key="2">
    <source>
        <dbReference type="ARBA" id="ARBA00005145"/>
    </source>
</evidence>
<dbReference type="InterPro" id="IPR001078">
    <property type="entry name" value="2-oxoacid_DH_actylTfrase"/>
</dbReference>
<protein>
    <recommendedName>
        <fullName evidence="5 11">Dihydrolipoyllysine-residue succinyltransferase component of 2-oxoglutarate dehydrogenase complex</fullName>
        <ecNumber evidence="4 11">2.3.1.61</ecNumber>
    </recommendedName>
    <alternativeName>
        <fullName evidence="11">2-oxoglutarate dehydrogenase complex component E2</fullName>
    </alternativeName>
</protein>
<dbReference type="GO" id="GO:0006099">
    <property type="term" value="P:tricarboxylic acid cycle"/>
    <property type="evidence" value="ECO:0007669"/>
    <property type="project" value="UniProtKB-UniRule"/>
</dbReference>
<dbReference type="PROSITE" id="PS50968">
    <property type="entry name" value="BIOTINYL_LIPOYL"/>
    <property type="match status" value="1"/>
</dbReference>
<dbReference type="SUPFAM" id="SSF51230">
    <property type="entry name" value="Single hybrid motif"/>
    <property type="match status" value="1"/>
</dbReference>
<keyword evidence="6 11" id="KW-0816">Tricarboxylic acid cycle</keyword>
<dbReference type="Gene3D" id="4.10.320.10">
    <property type="entry name" value="E3-binding domain"/>
    <property type="match status" value="1"/>
</dbReference>
<proteinExistence type="inferred from homology"/>
<dbReference type="Pfam" id="PF00198">
    <property type="entry name" value="2-oxoacid_dh"/>
    <property type="match status" value="1"/>
</dbReference>
<evidence type="ECO:0000256" key="11">
    <source>
        <dbReference type="RuleBase" id="RU361138"/>
    </source>
</evidence>
<keyword evidence="9 11" id="KW-0012">Acyltransferase</keyword>
<organism evidence="14 15">
    <name type="scientific">Shewanella gaetbuli</name>
    <dbReference type="NCBI Taxonomy" id="220752"/>
    <lineage>
        <taxon>Bacteria</taxon>
        <taxon>Pseudomonadati</taxon>
        <taxon>Pseudomonadota</taxon>
        <taxon>Gammaproteobacteria</taxon>
        <taxon>Alteromonadales</taxon>
        <taxon>Shewanellaceae</taxon>
        <taxon>Shewanella</taxon>
    </lineage>
</organism>
<dbReference type="InterPro" id="IPR004167">
    <property type="entry name" value="PSBD"/>
</dbReference>
<evidence type="ECO:0000313" key="14">
    <source>
        <dbReference type="EMBL" id="MCL1143981.1"/>
    </source>
</evidence>
<dbReference type="Proteomes" id="UP001139333">
    <property type="component" value="Unassembled WGS sequence"/>
</dbReference>
<dbReference type="InterPro" id="IPR036625">
    <property type="entry name" value="E3-bd_dom_sf"/>
</dbReference>
<dbReference type="GO" id="GO:0004149">
    <property type="term" value="F:dihydrolipoyllysine-residue succinyltransferase activity"/>
    <property type="evidence" value="ECO:0007669"/>
    <property type="project" value="UniProtKB-UniRule"/>
</dbReference>
<dbReference type="CDD" id="cd06849">
    <property type="entry name" value="lipoyl_domain"/>
    <property type="match status" value="1"/>
</dbReference>
<dbReference type="PANTHER" id="PTHR43416:SF5">
    <property type="entry name" value="DIHYDROLIPOYLLYSINE-RESIDUE SUCCINYLTRANSFERASE COMPONENT OF 2-OXOGLUTARATE DEHYDROGENASE COMPLEX, MITOCHONDRIAL"/>
    <property type="match status" value="1"/>
</dbReference>
<evidence type="ECO:0000256" key="6">
    <source>
        <dbReference type="ARBA" id="ARBA00022532"/>
    </source>
</evidence>
<evidence type="ECO:0000256" key="8">
    <source>
        <dbReference type="ARBA" id="ARBA00022823"/>
    </source>
</evidence>
<dbReference type="GO" id="GO:0005829">
    <property type="term" value="C:cytosol"/>
    <property type="evidence" value="ECO:0007669"/>
    <property type="project" value="TreeGrafter"/>
</dbReference>
<evidence type="ECO:0000256" key="4">
    <source>
        <dbReference type="ARBA" id="ARBA00012945"/>
    </source>
</evidence>
<comment type="catalytic activity">
    <reaction evidence="10 11">
        <text>N(6)-[(R)-dihydrolipoyl]-L-lysyl-[protein] + succinyl-CoA = N(6)-[(R)-S(8)-succinyldihydrolipoyl]-L-lysyl-[protein] + CoA</text>
        <dbReference type="Rhea" id="RHEA:15213"/>
        <dbReference type="Rhea" id="RHEA-COMP:10475"/>
        <dbReference type="Rhea" id="RHEA-COMP:20092"/>
        <dbReference type="ChEBI" id="CHEBI:57287"/>
        <dbReference type="ChEBI" id="CHEBI:57292"/>
        <dbReference type="ChEBI" id="CHEBI:83100"/>
        <dbReference type="ChEBI" id="CHEBI:83120"/>
        <dbReference type="EC" id="2.3.1.61"/>
    </reaction>
</comment>
<dbReference type="SUPFAM" id="SSF47005">
    <property type="entry name" value="Peripheral subunit-binding domain of 2-oxo acid dehydrogenase complex"/>
    <property type="match status" value="1"/>
</dbReference>
<dbReference type="InterPro" id="IPR003016">
    <property type="entry name" value="2-oxoA_DH_lipoyl-BS"/>
</dbReference>
<dbReference type="PROSITE" id="PS51826">
    <property type="entry name" value="PSBD"/>
    <property type="match status" value="1"/>
</dbReference>
<dbReference type="Gene3D" id="3.30.559.10">
    <property type="entry name" value="Chloramphenicol acetyltransferase-like domain"/>
    <property type="match status" value="1"/>
</dbReference>
<dbReference type="InterPro" id="IPR011053">
    <property type="entry name" value="Single_hybrid_motif"/>
</dbReference>
<comment type="similarity">
    <text evidence="3 11">Belongs to the 2-oxoacid dehydrogenase family.</text>
</comment>
<sequence>MSIEIKVPVLPESVADATIATWHVQPGEQVTRDQNLVDIETDKVVLEVVAPEDGSISEFLFQEGDTVLGEQVIAKFVAGAVAGQEVTKAEAEDAPVAQESSDESNDALSPSVRRLIAEHNLDASKIKGTGVGGRITKEDVEAFAKSASAAKPAAAAAPIAPLEGRSQKRVPMTRLRKTIANRLLEAKNSTAMLTTFNEVNMKPIMNIRKQYQEIFEKKHGIRLGFMSFYVKAVTEALKRFPEVNASIDGDDIVYHNYFDVSIAVSTPRGLVTPVLRDTDTMSLAEIEKAVRELAIKGRDGKLTVDDMTGGNFTVTNGGVFGSLMSTPILNLPQSAILGMHAIKDRPMAVNGQVEILPMMYLALSYDHRIVDGRESVGFLVAIKDFLEDPTRLLLDL</sequence>
<dbReference type="GO" id="GO:0033512">
    <property type="term" value="P:L-lysine catabolic process to acetyl-CoA via saccharopine"/>
    <property type="evidence" value="ECO:0007669"/>
    <property type="project" value="UniProtKB-UniRule"/>
</dbReference>
<dbReference type="InterPro" id="IPR000089">
    <property type="entry name" value="Biotin_lipoyl"/>
</dbReference>
<dbReference type="NCBIfam" id="TIGR01347">
    <property type="entry name" value="sucB"/>
    <property type="match status" value="1"/>
</dbReference>
<dbReference type="InterPro" id="IPR050537">
    <property type="entry name" value="2-oxoacid_dehydrogenase"/>
</dbReference>
<accession>A0A9X1ZLW9</accession>
<reference evidence="14" key="1">
    <citation type="submission" date="2022-01" db="EMBL/GenBank/DDBJ databases">
        <title>Whole genome-based taxonomy of the Shewanellaceae.</title>
        <authorList>
            <person name="Martin-Rodriguez A.J."/>
        </authorList>
    </citation>
    <scope>NUCLEOTIDE SEQUENCE</scope>
    <source>
        <strain evidence="14">DSM 16422</strain>
    </source>
</reference>
<name>A0A9X1ZLW9_9GAMM</name>
<dbReference type="InterPro" id="IPR023213">
    <property type="entry name" value="CAT-like_dom_sf"/>
</dbReference>
<dbReference type="PROSITE" id="PS00189">
    <property type="entry name" value="LIPOYL"/>
    <property type="match status" value="1"/>
</dbReference>
<evidence type="ECO:0000256" key="1">
    <source>
        <dbReference type="ARBA" id="ARBA00004052"/>
    </source>
</evidence>
<evidence type="ECO:0000256" key="9">
    <source>
        <dbReference type="ARBA" id="ARBA00023315"/>
    </source>
</evidence>
<dbReference type="NCBIfam" id="NF004309">
    <property type="entry name" value="PRK05704.1"/>
    <property type="match status" value="1"/>
</dbReference>
<comment type="caution">
    <text evidence="14">The sequence shown here is derived from an EMBL/GenBank/DDBJ whole genome shotgun (WGS) entry which is preliminary data.</text>
</comment>
<evidence type="ECO:0000313" key="15">
    <source>
        <dbReference type="Proteomes" id="UP001139333"/>
    </source>
</evidence>
<dbReference type="Pfam" id="PF02817">
    <property type="entry name" value="E3_binding"/>
    <property type="match status" value="1"/>
</dbReference>
<comment type="pathway">
    <text evidence="2 11">Amino-acid degradation; L-lysine degradation via saccharopine pathway; glutaryl-CoA from L-lysine: step 6/6.</text>
</comment>
<dbReference type="EMBL" id="JAKIKP010000014">
    <property type="protein sequence ID" value="MCL1143981.1"/>
    <property type="molecule type" value="Genomic_DNA"/>
</dbReference>
<dbReference type="AlphaFoldDB" id="A0A9X1ZLW9"/>
<keyword evidence="8 11" id="KW-0450">Lipoyl</keyword>
<comment type="cofactor">
    <cofactor evidence="11">
        <name>(R)-lipoate</name>
        <dbReference type="ChEBI" id="CHEBI:83088"/>
    </cofactor>
    <text evidence="11">Binds 1 lipoyl cofactor covalently.</text>
</comment>
<evidence type="ECO:0000256" key="5">
    <source>
        <dbReference type="ARBA" id="ARBA00019511"/>
    </source>
</evidence>